<dbReference type="PANTHER" id="PTHR30502:SF0">
    <property type="entry name" value="PHOSPHOENOLPYRUVATE CARBOXYLASE FAMILY PROTEIN"/>
    <property type="match status" value="1"/>
</dbReference>
<dbReference type="GO" id="GO:0046872">
    <property type="term" value="F:metal ion binding"/>
    <property type="evidence" value="ECO:0007669"/>
    <property type="project" value="UniProtKB-KW"/>
</dbReference>
<dbReference type="InterPro" id="IPR005000">
    <property type="entry name" value="Aldolase/citrate-lyase_domain"/>
</dbReference>
<dbReference type="SUPFAM" id="SSF51621">
    <property type="entry name" value="Phosphoenolpyruvate/pyruvate domain"/>
    <property type="match status" value="1"/>
</dbReference>
<evidence type="ECO:0000259" key="4">
    <source>
        <dbReference type="Pfam" id="PF03328"/>
    </source>
</evidence>
<sequence length="258" mass="27702">MKKRFADLIAGSGPRYGTWSQFASAEVVDVLAATGFNFTIIDTEHGFFGLETGENLIRACDAGGLVPLLRVPKNEAYMIMKALDAGAAGIVVPKIMNEADVVAAVDAARYQPDGNRGACPCTRASDHLTLDWRGFAAKANRETGVIPLIETPEGVADFARIVRVPGILAVLFGPFDLSVAMGHQGNFTHPDVIGALEGMAREAAAAGVPVIMPVFSPALDQAKAQIDRWREKGIRLFTVGTDKLLLADYCRRYLEGLR</sequence>
<dbReference type="InterPro" id="IPR040442">
    <property type="entry name" value="Pyrv_kinase-like_dom_sf"/>
</dbReference>
<protein>
    <recommendedName>
        <fullName evidence="4">HpcH/HpaI aldolase/citrate lyase domain-containing protein</fullName>
    </recommendedName>
</protein>
<dbReference type="Gene3D" id="3.20.20.60">
    <property type="entry name" value="Phosphoenolpyruvate-binding domains"/>
    <property type="match status" value="1"/>
</dbReference>
<evidence type="ECO:0000313" key="6">
    <source>
        <dbReference type="Proteomes" id="UP000076400"/>
    </source>
</evidence>
<comment type="similarity">
    <text evidence="1">Belongs to the HpcH/HpaI aldolase family.</text>
</comment>
<dbReference type="OrthoDB" id="9802624at2"/>
<evidence type="ECO:0000313" key="5">
    <source>
        <dbReference type="EMBL" id="KZD12327.1"/>
    </source>
</evidence>
<dbReference type="Pfam" id="PF03328">
    <property type="entry name" value="HpcH_HpaI"/>
    <property type="match status" value="1"/>
</dbReference>
<proteinExistence type="inferred from homology"/>
<evidence type="ECO:0000256" key="1">
    <source>
        <dbReference type="ARBA" id="ARBA00005568"/>
    </source>
</evidence>
<dbReference type="GO" id="GO:0016832">
    <property type="term" value="F:aldehyde-lyase activity"/>
    <property type="evidence" value="ECO:0007669"/>
    <property type="project" value="TreeGrafter"/>
</dbReference>
<reference evidence="5 6" key="1">
    <citation type="submission" date="2015-12" db="EMBL/GenBank/DDBJ databases">
        <title>Genome sequence of Oceanibaculum pacificum MCCC 1A02656.</title>
        <authorList>
            <person name="Lu L."/>
            <person name="Lai Q."/>
            <person name="Shao Z."/>
            <person name="Qian P."/>
        </authorList>
    </citation>
    <scope>NUCLEOTIDE SEQUENCE [LARGE SCALE GENOMIC DNA]</scope>
    <source>
        <strain evidence="5 6">MCCC 1A02656</strain>
    </source>
</reference>
<dbReference type="GO" id="GO:0005737">
    <property type="term" value="C:cytoplasm"/>
    <property type="evidence" value="ECO:0007669"/>
    <property type="project" value="TreeGrafter"/>
</dbReference>
<dbReference type="InterPro" id="IPR015813">
    <property type="entry name" value="Pyrv/PenolPyrv_kinase-like_dom"/>
</dbReference>
<comment type="caution">
    <text evidence="5">The sequence shown here is derived from an EMBL/GenBank/DDBJ whole genome shotgun (WGS) entry which is preliminary data.</text>
</comment>
<evidence type="ECO:0000256" key="2">
    <source>
        <dbReference type="ARBA" id="ARBA00022723"/>
    </source>
</evidence>
<dbReference type="AlphaFoldDB" id="A0A154WFN2"/>
<dbReference type="InterPro" id="IPR050251">
    <property type="entry name" value="HpcH-HpaI_aldolase"/>
</dbReference>
<keyword evidence="2" id="KW-0479">Metal-binding</keyword>
<dbReference type="STRING" id="580166.AUP43_04970"/>
<keyword evidence="6" id="KW-1185">Reference proteome</keyword>
<dbReference type="Proteomes" id="UP000076400">
    <property type="component" value="Unassembled WGS sequence"/>
</dbReference>
<keyword evidence="3" id="KW-0456">Lyase</keyword>
<gene>
    <name evidence="5" type="ORF">AUP43_04970</name>
</gene>
<dbReference type="EMBL" id="LPXN01000035">
    <property type="protein sequence ID" value="KZD12327.1"/>
    <property type="molecule type" value="Genomic_DNA"/>
</dbReference>
<evidence type="ECO:0000256" key="3">
    <source>
        <dbReference type="ARBA" id="ARBA00023239"/>
    </source>
</evidence>
<feature type="domain" description="HpcH/HpaI aldolase/citrate lyase" evidence="4">
    <location>
        <begin position="15"/>
        <end position="221"/>
    </location>
</feature>
<organism evidence="5 6">
    <name type="scientific">Oceanibaculum pacificum</name>
    <dbReference type="NCBI Taxonomy" id="580166"/>
    <lineage>
        <taxon>Bacteria</taxon>
        <taxon>Pseudomonadati</taxon>
        <taxon>Pseudomonadota</taxon>
        <taxon>Alphaproteobacteria</taxon>
        <taxon>Rhodospirillales</taxon>
        <taxon>Oceanibaculaceae</taxon>
        <taxon>Oceanibaculum</taxon>
    </lineage>
</organism>
<dbReference type="PANTHER" id="PTHR30502">
    <property type="entry name" value="2-KETO-3-DEOXY-L-RHAMNONATE ALDOLASE"/>
    <property type="match status" value="1"/>
</dbReference>
<dbReference type="RefSeq" id="WP_067552681.1">
    <property type="nucleotide sequence ID" value="NZ_LPXN01000035.1"/>
</dbReference>
<name>A0A154WFN2_9PROT</name>
<accession>A0A154WFN2</accession>